<dbReference type="InterPro" id="IPR013538">
    <property type="entry name" value="ASHA1/2-like_C"/>
</dbReference>
<evidence type="ECO:0000313" key="4">
    <source>
        <dbReference type="Proteomes" id="UP000612899"/>
    </source>
</evidence>
<protein>
    <recommendedName>
        <fullName evidence="2">Activator of Hsp90 ATPase homologue 1/2-like C-terminal domain-containing protein</fullName>
    </recommendedName>
</protein>
<dbReference type="Gene3D" id="3.30.530.20">
    <property type="match status" value="1"/>
</dbReference>
<comment type="similarity">
    <text evidence="1">Belongs to the AHA1 family.</text>
</comment>
<sequence length="160" mass="17669">MNDITERSQTHATFVVERTFHAPLDAVWHALSDNDARDQWFGGGPAFDVANKAHDFRVGGGGIEEGQWHGGPRSRFLSTYTDIVDRCRIVFTYDMWVDDKHLSTSLTTIAVEPDGDATLLTYTEQAVHFDGLDSVEGREEGTRGILDGLGAFLSKDAAHD</sequence>
<dbReference type="RefSeq" id="WP_203907857.1">
    <property type="nucleotide sequence ID" value="NZ_BONY01000010.1"/>
</dbReference>
<dbReference type="Pfam" id="PF08327">
    <property type="entry name" value="AHSA1"/>
    <property type="match status" value="1"/>
</dbReference>
<evidence type="ECO:0000256" key="1">
    <source>
        <dbReference type="ARBA" id="ARBA00006817"/>
    </source>
</evidence>
<dbReference type="Proteomes" id="UP000612899">
    <property type="component" value="Unassembled WGS sequence"/>
</dbReference>
<dbReference type="EMBL" id="BONY01000010">
    <property type="protein sequence ID" value="GIH03953.1"/>
    <property type="molecule type" value="Genomic_DNA"/>
</dbReference>
<dbReference type="CDD" id="cd08900">
    <property type="entry name" value="SRPBCC_CalC_Aha1-like_7"/>
    <property type="match status" value="1"/>
</dbReference>
<dbReference type="SUPFAM" id="SSF55961">
    <property type="entry name" value="Bet v1-like"/>
    <property type="match status" value="1"/>
</dbReference>
<gene>
    <name evidence="3" type="ORF">Rhe02_20200</name>
</gene>
<feature type="domain" description="Activator of Hsp90 ATPase homologue 1/2-like C-terminal" evidence="2">
    <location>
        <begin position="22"/>
        <end position="152"/>
    </location>
</feature>
<proteinExistence type="inferred from homology"/>
<name>A0A8J3Q635_9ACTN</name>
<organism evidence="3 4">
    <name type="scientific">Rhizocola hellebori</name>
    <dbReference type="NCBI Taxonomy" id="1392758"/>
    <lineage>
        <taxon>Bacteria</taxon>
        <taxon>Bacillati</taxon>
        <taxon>Actinomycetota</taxon>
        <taxon>Actinomycetes</taxon>
        <taxon>Micromonosporales</taxon>
        <taxon>Micromonosporaceae</taxon>
        <taxon>Rhizocola</taxon>
    </lineage>
</organism>
<evidence type="ECO:0000259" key="2">
    <source>
        <dbReference type="Pfam" id="PF08327"/>
    </source>
</evidence>
<comment type="caution">
    <text evidence="3">The sequence shown here is derived from an EMBL/GenBank/DDBJ whole genome shotgun (WGS) entry which is preliminary data.</text>
</comment>
<keyword evidence="4" id="KW-1185">Reference proteome</keyword>
<dbReference type="InterPro" id="IPR023393">
    <property type="entry name" value="START-like_dom_sf"/>
</dbReference>
<evidence type="ECO:0000313" key="3">
    <source>
        <dbReference type="EMBL" id="GIH03953.1"/>
    </source>
</evidence>
<dbReference type="AlphaFoldDB" id="A0A8J3Q635"/>
<accession>A0A8J3Q635</accession>
<reference evidence="3" key="1">
    <citation type="submission" date="2021-01" db="EMBL/GenBank/DDBJ databases">
        <title>Whole genome shotgun sequence of Rhizocola hellebori NBRC 109834.</title>
        <authorList>
            <person name="Komaki H."/>
            <person name="Tamura T."/>
        </authorList>
    </citation>
    <scope>NUCLEOTIDE SEQUENCE</scope>
    <source>
        <strain evidence="3">NBRC 109834</strain>
    </source>
</reference>